<dbReference type="PROSITE" id="PS50888">
    <property type="entry name" value="BHLH"/>
    <property type="match status" value="1"/>
</dbReference>
<dbReference type="Pfam" id="PF00989">
    <property type="entry name" value="PAS"/>
    <property type="match status" value="1"/>
</dbReference>
<dbReference type="InterPro" id="IPR011598">
    <property type="entry name" value="bHLH_dom"/>
</dbReference>
<dbReference type="GO" id="GO:0046983">
    <property type="term" value="F:protein dimerization activity"/>
    <property type="evidence" value="ECO:0007669"/>
    <property type="project" value="InterPro"/>
</dbReference>
<dbReference type="PROSITE" id="PS50112">
    <property type="entry name" value="PAS"/>
    <property type="match status" value="2"/>
</dbReference>
<feature type="domain" description="PAS" evidence="9">
    <location>
        <begin position="307"/>
        <end position="358"/>
    </location>
</feature>
<dbReference type="GO" id="GO:0005634">
    <property type="term" value="C:nucleus"/>
    <property type="evidence" value="ECO:0007669"/>
    <property type="project" value="UniProtKB-SubCell"/>
</dbReference>
<feature type="domain" description="BHLH" evidence="10">
    <location>
        <begin position="28"/>
        <end position="81"/>
    </location>
</feature>
<dbReference type="SMART" id="SM00086">
    <property type="entry name" value="PAC"/>
    <property type="match status" value="1"/>
</dbReference>
<dbReference type="NCBIfam" id="TIGR00229">
    <property type="entry name" value="sensory_box"/>
    <property type="match status" value="1"/>
</dbReference>
<dbReference type="Gene3D" id="3.30.450.20">
    <property type="entry name" value="PAS domain"/>
    <property type="match status" value="2"/>
</dbReference>
<evidence type="ECO:0000259" key="10">
    <source>
        <dbReference type="PROSITE" id="PS50888"/>
    </source>
</evidence>
<dbReference type="GO" id="GO:0005737">
    <property type="term" value="C:cytoplasm"/>
    <property type="evidence" value="ECO:0007669"/>
    <property type="project" value="InterPro"/>
</dbReference>
<keyword evidence="12" id="KW-1185">Reference proteome</keyword>
<dbReference type="Pfam" id="PF14598">
    <property type="entry name" value="PAS_11"/>
    <property type="match status" value="1"/>
</dbReference>
<evidence type="ECO:0000256" key="5">
    <source>
        <dbReference type="ARBA" id="ARBA00023125"/>
    </source>
</evidence>
<keyword evidence="6" id="KW-0804">Transcription</keyword>
<evidence type="ECO:0000313" key="12">
    <source>
        <dbReference type="Proteomes" id="UP000694389"/>
    </source>
</evidence>
<dbReference type="GO" id="GO:0003677">
    <property type="term" value="F:DNA binding"/>
    <property type="evidence" value="ECO:0007669"/>
    <property type="project" value="UniProtKB-KW"/>
</dbReference>
<dbReference type="SMART" id="SM00353">
    <property type="entry name" value="HLH"/>
    <property type="match status" value="1"/>
</dbReference>
<evidence type="ECO:0000256" key="6">
    <source>
        <dbReference type="ARBA" id="ARBA00023163"/>
    </source>
</evidence>
<reference evidence="11" key="1">
    <citation type="submission" date="2025-08" db="UniProtKB">
        <authorList>
            <consortium name="Ensembl"/>
        </authorList>
    </citation>
    <scope>IDENTIFICATION</scope>
</reference>
<dbReference type="Ensembl" id="ENSDLAT00005016333.2">
    <property type="protein sequence ID" value="ENSDLAP00005015044.2"/>
    <property type="gene ID" value="ENSDLAG00005004634.2"/>
</dbReference>
<feature type="domain" description="PAS" evidence="9">
    <location>
        <begin position="99"/>
        <end position="171"/>
    </location>
</feature>
<accession>A0A8C4EDE0</accession>
<dbReference type="InterPro" id="IPR001610">
    <property type="entry name" value="PAC"/>
</dbReference>
<dbReference type="GO" id="GO:0003700">
    <property type="term" value="F:DNA-binding transcription factor activity"/>
    <property type="evidence" value="ECO:0007669"/>
    <property type="project" value="InterPro"/>
</dbReference>
<dbReference type="InterPro" id="IPR050933">
    <property type="entry name" value="Circadian_TF"/>
</dbReference>
<dbReference type="SUPFAM" id="SSF55785">
    <property type="entry name" value="PYP-like sensor domain (PAS domain)"/>
    <property type="match status" value="2"/>
</dbReference>
<dbReference type="InterPro" id="IPR036638">
    <property type="entry name" value="HLH_DNA-bd_sf"/>
</dbReference>
<keyword evidence="3" id="KW-0677">Repeat</keyword>
<dbReference type="FunFam" id="4.10.280.10:FF:000011">
    <property type="entry name" value="Aryl hydrocarbon receptor nuclear translocator 2"/>
    <property type="match status" value="1"/>
</dbReference>
<organism evidence="11 12">
    <name type="scientific">Dicentrarchus labrax</name>
    <name type="common">European seabass</name>
    <name type="synonym">Morone labrax</name>
    <dbReference type="NCBI Taxonomy" id="13489"/>
    <lineage>
        <taxon>Eukaryota</taxon>
        <taxon>Metazoa</taxon>
        <taxon>Chordata</taxon>
        <taxon>Craniata</taxon>
        <taxon>Vertebrata</taxon>
        <taxon>Euteleostomi</taxon>
        <taxon>Actinopterygii</taxon>
        <taxon>Neopterygii</taxon>
        <taxon>Teleostei</taxon>
        <taxon>Neoteleostei</taxon>
        <taxon>Acanthomorphata</taxon>
        <taxon>Eupercaria</taxon>
        <taxon>Moronidae</taxon>
        <taxon>Dicentrarchus</taxon>
    </lineage>
</organism>
<name>A0A8C4EDE0_DICLA</name>
<sequence>FSDIGQGCTQFLVSSQYRLLASHCSFLYFRENHSEIERRRRNKMTQYITELSDMVPTCSALARKPDKLTILRMAVSHMKSMRGTGNTSTDGAYKPSFLTEQELKHLILEAADGFLFVVAAETGRVIYVSDSVTPVLNHPQSEWFGSTLYEQVHPDDVDKLREQLSTSENSMTGRILDLKTGTVKKEGQQSSMRMCMGSRRSFICRMRCGSAPLDHISLNRLSNMRKRYRNGLGPSKEGEAQYSVVHCTGYIKAWPPAGMTIPDEDTEAGQTGKYCLVAIGRLQVTSSPVSMDMNGLSVPTEFLSRHNSDGVITFVDPRCINVIGYQPQDLLGKDILEFCHPEDQSHLRESFQQVVKLKGQVLSVMYRFRMKNREWMLIRTSSFTFQNPYSDEIEYIICTNTNVNGYVSVFCPKEHTSKGIVCLCQFADCGVFCRQLQQQQQAELEVHQRDGLTAYDLSQVPVASVSSGVHEAGKNIDKTEALFSQERDPRFAEMYTSISGCTKHTHKHTIIFTTLICCICAHQSSKAQSSPFGIGSGHSYQTDPASYSPLSSPATSSPSGNAYSGLTNRSTSGAQFQGRPSEVWSQWQNQHHSQQAGEQHTHPNPSQTEVFQDMLPMAGDPTQGTANYNIEDFADLGMFPPFSE</sequence>
<evidence type="ECO:0000256" key="4">
    <source>
        <dbReference type="ARBA" id="ARBA00023015"/>
    </source>
</evidence>
<proteinExistence type="predicted"/>
<dbReference type="SUPFAM" id="SSF47459">
    <property type="entry name" value="HLH, helix-loop-helix DNA-binding domain"/>
    <property type="match status" value="1"/>
</dbReference>
<keyword evidence="7" id="KW-0539">Nucleus</keyword>
<dbReference type="AlphaFoldDB" id="A0A8C4EDE0"/>
<feature type="region of interest" description="Disordered" evidence="8">
    <location>
        <begin position="542"/>
        <end position="607"/>
    </location>
</feature>
<dbReference type="Proteomes" id="UP000694389">
    <property type="component" value="Unassembled WGS sequence"/>
</dbReference>
<dbReference type="Gene3D" id="4.10.280.10">
    <property type="entry name" value="Helix-loop-helix DNA-binding domain"/>
    <property type="match status" value="1"/>
</dbReference>
<dbReference type="InterPro" id="IPR000014">
    <property type="entry name" value="PAS"/>
</dbReference>
<evidence type="ECO:0000259" key="9">
    <source>
        <dbReference type="PROSITE" id="PS50112"/>
    </source>
</evidence>
<evidence type="ECO:0000313" key="11">
    <source>
        <dbReference type="Ensembl" id="ENSDLAP00005015044.2"/>
    </source>
</evidence>
<feature type="compositionally biased region" description="Low complexity" evidence="8">
    <location>
        <begin position="544"/>
        <end position="559"/>
    </location>
</feature>
<keyword evidence="2" id="KW-0678">Repressor</keyword>
<evidence type="ECO:0000256" key="7">
    <source>
        <dbReference type="ARBA" id="ARBA00023242"/>
    </source>
</evidence>
<dbReference type="SMART" id="SM00091">
    <property type="entry name" value="PAS"/>
    <property type="match status" value="2"/>
</dbReference>
<feature type="compositionally biased region" description="Polar residues" evidence="8">
    <location>
        <begin position="596"/>
        <end position="607"/>
    </location>
</feature>
<dbReference type="PRINTS" id="PR00785">
    <property type="entry name" value="NCTRNSLOCATR"/>
</dbReference>
<evidence type="ECO:0000256" key="3">
    <source>
        <dbReference type="ARBA" id="ARBA00022737"/>
    </source>
</evidence>
<feature type="compositionally biased region" description="Low complexity" evidence="8">
    <location>
        <begin position="584"/>
        <end position="595"/>
    </location>
</feature>
<evidence type="ECO:0000256" key="1">
    <source>
        <dbReference type="ARBA" id="ARBA00004123"/>
    </source>
</evidence>
<keyword evidence="5" id="KW-0238">DNA-binding</keyword>
<dbReference type="GO" id="GO:0005667">
    <property type="term" value="C:transcription regulator complex"/>
    <property type="evidence" value="ECO:0007669"/>
    <property type="project" value="InterPro"/>
</dbReference>
<evidence type="ECO:0000256" key="2">
    <source>
        <dbReference type="ARBA" id="ARBA00022491"/>
    </source>
</evidence>
<dbReference type="Pfam" id="PF00010">
    <property type="entry name" value="HLH"/>
    <property type="match status" value="1"/>
</dbReference>
<dbReference type="GO" id="GO:0045893">
    <property type="term" value="P:positive regulation of DNA-templated transcription"/>
    <property type="evidence" value="ECO:0007669"/>
    <property type="project" value="UniProtKB-ARBA"/>
</dbReference>
<dbReference type="PANTHER" id="PTHR23042">
    <property type="entry name" value="CIRCADIAN PROTEIN CLOCK/ARNT/BMAL/PAS"/>
    <property type="match status" value="1"/>
</dbReference>
<evidence type="ECO:0000256" key="8">
    <source>
        <dbReference type="SAM" id="MobiDB-lite"/>
    </source>
</evidence>
<dbReference type="GeneTree" id="ENSGT00940000158198"/>
<dbReference type="InterPro" id="IPR001067">
    <property type="entry name" value="Nuc_translocat"/>
</dbReference>
<comment type="subcellular location">
    <subcellularLocation>
        <location evidence="1">Nucleus</location>
    </subcellularLocation>
</comment>
<feature type="compositionally biased region" description="Polar residues" evidence="8">
    <location>
        <begin position="560"/>
        <end position="575"/>
    </location>
</feature>
<dbReference type="InterPro" id="IPR035965">
    <property type="entry name" value="PAS-like_dom_sf"/>
</dbReference>
<dbReference type="CDD" id="cd18947">
    <property type="entry name" value="bHLH-PAS_ARNT"/>
    <property type="match status" value="1"/>
</dbReference>
<keyword evidence="4" id="KW-0805">Transcription regulation</keyword>
<dbReference type="FunFam" id="3.30.450.20:FF:000003">
    <property type="entry name" value="Aryl hydrocarbon receptor nuclear translocator 2"/>
    <property type="match status" value="1"/>
</dbReference>
<protein>
    <submittedName>
        <fullName evidence="11">Aryl-hydrocarbon receptor nuclear translocator 2</fullName>
    </submittedName>
</protein>
<dbReference type="InterPro" id="IPR013767">
    <property type="entry name" value="PAS_fold"/>
</dbReference>
<reference evidence="11" key="2">
    <citation type="submission" date="2025-09" db="UniProtKB">
        <authorList>
            <consortium name="Ensembl"/>
        </authorList>
    </citation>
    <scope>IDENTIFICATION</scope>
</reference>
<dbReference type="CDD" id="cd00130">
    <property type="entry name" value="PAS"/>
    <property type="match status" value="2"/>
</dbReference>